<keyword evidence="13" id="KW-1185">Reference proteome</keyword>
<accession>A0A3A5MAX8</accession>
<evidence type="ECO:0000256" key="9">
    <source>
        <dbReference type="ARBA" id="ARBA00050687"/>
    </source>
</evidence>
<evidence type="ECO:0000256" key="6">
    <source>
        <dbReference type="ARBA" id="ARBA00022801"/>
    </source>
</evidence>
<dbReference type="GO" id="GO:0006189">
    <property type="term" value="P:'de novo' IMP biosynthetic process"/>
    <property type="evidence" value="ECO:0007669"/>
    <property type="project" value="UniProtKB-UniRule"/>
</dbReference>
<sequence>MSAPTLAQSLYRERDAIKIERALISVSDKTGLLELAAVLAASGVEIVSTGSTAAAIRAAGHPVTDVATVTGFPESLDGRVKTLHPSVHAGILADLRLEAHENQLADLSIAPFQLVVVNLYPFVETVESGAADAEVIEQIDIGGPALVRASAKNHANVAIVVDPENYGELVAAVEAGGTTLRLRQKFASLAFEHTADYDFAVSEWFTANVYDQWAEDDDVVDALTADAEGAAALAHSLGADDSLIGDDPTMAGSVFDAPFDETLDNSDDPESPFPDTLVIEASRAAVLRYGENSHQAAALYVGEGGRGIAQAVQLHGKEMSYNNYVDGDAAVRAAFDFGEPAVAIVKHANPCGIAVANPKAPDAIASAHKRAHDCDPVSAFGGVIAANRIVTFGMAETISQIFTEVLIAPGFEPAAVELLTKKKNIRLLELPADYARSSLELRQISGGLLVQETDSFEEFSSEKWELVAGPEVDAATRADLEFAWKSCRSVKSNAILLARGGASVGVGMGQVNRVDSCHLAVSRAGDRAEGSVAASDAFFPFADGLQVLLEAGVTAVVQPGGSVRDPEVIAAASAAGVSMYFTGERHFFH</sequence>
<name>A0A3A5MAX8_9MICO</name>
<dbReference type="HAMAP" id="MF_00139">
    <property type="entry name" value="PurH"/>
    <property type="match status" value="1"/>
</dbReference>
<dbReference type="Gene3D" id="3.40.140.20">
    <property type="match status" value="2"/>
</dbReference>
<dbReference type="UniPathway" id="UPA00074">
    <property type="reaction ID" value="UER00133"/>
</dbReference>
<dbReference type="InterPro" id="IPR002695">
    <property type="entry name" value="PurH-like"/>
</dbReference>
<evidence type="ECO:0000313" key="12">
    <source>
        <dbReference type="EMBL" id="RJT86100.1"/>
    </source>
</evidence>
<dbReference type="AlphaFoldDB" id="A0A3A5MAX8"/>
<organism evidence="12 13">
    <name type="scientific">Cryobacterium melibiosiphilum</name>
    <dbReference type="NCBI Taxonomy" id="995039"/>
    <lineage>
        <taxon>Bacteria</taxon>
        <taxon>Bacillati</taxon>
        <taxon>Actinomycetota</taxon>
        <taxon>Actinomycetes</taxon>
        <taxon>Micrococcales</taxon>
        <taxon>Microbacteriaceae</taxon>
        <taxon>Cryobacterium</taxon>
    </lineage>
</organism>
<dbReference type="InterPro" id="IPR024051">
    <property type="entry name" value="AICAR_Tfase_dup_dom_sf"/>
</dbReference>
<dbReference type="SUPFAM" id="SSF52335">
    <property type="entry name" value="Methylglyoxal synthase-like"/>
    <property type="match status" value="1"/>
</dbReference>
<comment type="pathway">
    <text evidence="1 10">Purine metabolism; IMP biosynthesis via de novo pathway; IMP from 5-formamido-1-(5-phospho-D-ribosyl)imidazole-4-carboxamide: step 1/1.</text>
</comment>
<dbReference type="PANTHER" id="PTHR11692:SF0">
    <property type="entry name" value="BIFUNCTIONAL PURINE BIOSYNTHESIS PROTEIN ATIC"/>
    <property type="match status" value="1"/>
</dbReference>
<dbReference type="CDD" id="cd01421">
    <property type="entry name" value="IMPCH"/>
    <property type="match status" value="1"/>
</dbReference>
<dbReference type="Gene3D" id="3.40.50.1380">
    <property type="entry name" value="Methylglyoxal synthase-like domain"/>
    <property type="match status" value="1"/>
</dbReference>
<comment type="catalytic activity">
    <reaction evidence="8 10">
        <text>(6R)-10-formyltetrahydrofolate + 5-amino-1-(5-phospho-beta-D-ribosyl)imidazole-4-carboxamide = 5-formamido-1-(5-phospho-D-ribosyl)imidazole-4-carboxamide + (6S)-5,6,7,8-tetrahydrofolate</text>
        <dbReference type="Rhea" id="RHEA:22192"/>
        <dbReference type="ChEBI" id="CHEBI:57453"/>
        <dbReference type="ChEBI" id="CHEBI:58467"/>
        <dbReference type="ChEBI" id="CHEBI:58475"/>
        <dbReference type="ChEBI" id="CHEBI:195366"/>
        <dbReference type="EC" id="2.1.2.3"/>
    </reaction>
</comment>
<dbReference type="SMART" id="SM00851">
    <property type="entry name" value="MGS"/>
    <property type="match status" value="1"/>
</dbReference>
<dbReference type="GO" id="GO:0004643">
    <property type="term" value="F:phosphoribosylaminoimidazolecarboxamide formyltransferase activity"/>
    <property type="evidence" value="ECO:0007669"/>
    <property type="project" value="UniProtKB-UniRule"/>
</dbReference>
<keyword evidence="7 10" id="KW-0511">Multifunctional enzyme</keyword>
<keyword evidence="4 10" id="KW-0808">Transferase</keyword>
<comment type="catalytic activity">
    <reaction evidence="9 10">
        <text>IMP + H2O = 5-formamido-1-(5-phospho-D-ribosyl)imidazole-4-carboxamide</text>
        <dbReference type="Rhea" id="RHEA:18445"/>
        <dbReference type="ChEBI" id="CHEBI:15377"/>
        <dbReference type="ChEBI" id="CHEBI:58053"/>
        <dbReference type="ChEBI" id="CHEBI:58467"/>
        <dbReference type="EC" id="3.5.4.10"/>
    </reaction>
</comment>
<dbReference type="PIRSF" id="PIRSF000414">
    <property type="entry name" value="AICARFT_IMPCHas"/>
    <property type="match status" value="1"/>
</dbReference>
<protein>
    <recommendedName>
        <fullName evidence="10">Bifunctional purine biosynthesis protein PurH</fullName>
    </recommendedName>
    <domain>
        <recommendedName>
            <fullName evidence="10">Phosphoribosylaminoimidazolecarboxamide formyltransferase</fullName>
            <ecNumber evidence="10">2.1.2.3</ecNumber>
        </recommendedName>
        <alternativeName>
            <fullName evidence="10">AICAR transformylase</fullName>
        </alternativeName>
    </domain>
    <domain>
        <recommendedName>
            <fullName evidence="10">IMP cyclohydrolase</fullName>
            <ecNumber evidence="10">3.5.4.10</ecNumber>
        </recommendedName>
        <alternativeName>
            <fullName evidence="10">ATIC</fullName>
        </alternativeName>
        <alternativeName>
            <fullName evidence="10">IMP synthase</fullName>
        </alternativeName>
        <alternativeName>
            <fullName evidence="10">Inosinicase</fullName>
        </alternativeName>
    </domain>
</protein>
<dbReference type="SUPFAM" id="SSF53927">
    <property type="entry name" value="Cytidine deaminase-like"/>
    <property type="match status" value="1"/>
</dbReference>
<evidence type="ECO:0000313" key="13">
    <source>
        <dbReference type="Proteomes" id="UP000272015"/>
    </source>
</evidence>
<comment type="similarity">
    <text evidence="3 10">Belongs to the PurH family.</text>
</comment>
<dbReference type="PROSITE" id="PS51855">
    <property type="entry name" value="MGS"/>
    <property type="match status" value="1"/>
</dbReference>
<gene>
    <name evidence="10 12" type="primary">purH</name>
    <name evidence="12" type="ORF">D6T64_17640</name>
</gene>
<reference evidence="12 13" key="1">
    <citation type="submission" date="2018-09" db="EMBL/GenBank/DDBJ databases">
        <title>Novel species of Cryobacterium.</title>
        <authorList>
            <person name="Liu Q."/>
            <person name="Xin Y.-H."/>
        </authorList>
    </citation>
    <scope>NUCLEOTIDE SEQUENCE [LARGE SCALE GENOMIC DNA]</scope>
    <source>
        <strain evidence="12 13">Hh39</strain>
    </source>
</reference>
<dbReference type="EMBL" id="QZVS01000094">
    <property type="protein sequence ID" value="RJT86100.1"/>
    <property type="molecule type" value="Genomic_DNA"/>
</dbReference>
<comment type="pathway">
    <text evidence="2 10">Purine metabolism; IMP biosynthesis via de novo pathway; 5-formamido-1-(5-phospho-D-ribosyl)imidazole-4-carboxamide from 5-amino-1-(5-phospho-D-ribosyl)imidazole-4-carboxamide (10-formyl THF route): step 1/1.</text>
</comment>
<dbReference type="InterPro" id="IPR016193">
    <property type="entry name" value="Cytidine_deaminase-like"/>
</dbReference>
<dbReference type="InterPro" id="IPR011607">
    <property type="entry name" value="MGS-like_dom"/>
</dbReference>
<evidence type="ECO:0000256" key="2">
    <source>
        <dbReference type="ARBA" id="ARBA00004954"/>
    </source>
</evidence>
<evidence type="ECO:0000256" key="1">
    <source>
        <dbReference type="ARBA" id="ARBA00004844"/>
    </source>
</evidence>
<dbReference type="OrthoDB" id="9802065at2"/>
<dbReference type="NCBIfam" id="TIGR00355">
    <property type="entry name" value="purH"/>
    <property type="match status" value="1"/>
</dbReference>
<dbReference type="EC" id="3.5.4.10" evidence="10"/>
<evidence type="ECO:0000259" key="11">
    <source>
        <dbReference type="PROSITE" id="PS51855"/>
    </source>
</evidence>
<dbReference type="EC" id="2.1.2.3" evidence="10"/>
<dbReference type="SMART" id="SM00798">
    <property type="entry name" value="AICARFT_IMPCHas"/>
    <property type="match status" value="1"/>
</dbReference>
<dbReference type="GO" id="GO:0003937">
    <property type="term" value="F:IMP cyclohydrolase activity"/>
    <property type="evidence" value="ECO:0007669"/>
    <property type="project" value="UniProtKB-UniRule"/>
</dbReference>
<dbReference type="RefSeq" id="WP_119975998.1">
    <property type="nucleotide sequence ID" value="NZ_JBHSQA010000001.1"/>
</dbReference>
<dbReference type="FunFam" id="3.40.140.20:FF:000001">
    <property type="entry name" value="Bifunctional purine biosynthesis protein PurH"/>
    <property type="match status" value="1"/>
</dbReference>
<dbReference type="NCBIfam" id="NF002049">
    <property type="entry name" value="PRK00881.1"/>
    <property type="match status" value="1"/>
</dbReference>
<evidence type="ECO:0000256" key="4">
    <source>
        <dbReference type="ARBA" id="ARBA00022679"/>
    </source>
</evidence>
<dbReference type="Pfam" id="PF01808">
    <property type="entry name" value="AICARFT_IMPCHas"/>
    <property type="match status" value="2"/>
</dbReference>
<dbReference type="PANTHER" id="PTHR11692">
    <property type="entry name" value="BIFUNCTIONAL PURINE BIOSYNTHESIS PROTEIN PURH"/>
    <property type="match status" value="1"/>
</dbReference>
<dbReference type="InterPro" id="IPR036914">
    <property type="entry name" value="MGS-like_dom_sf"/>
</dbReference>
<evidence type="ECO:0000256" key="10">
    <source>
        <dbReference type="HAMAP-Rule" id="MF_00139"/>
    </source>
</evidence>
<feature type="domain" description="MGS-like" evidence="11">
    <location>
        <begin position="13"/>
        <end position="161"/>
    </location>
</feature>
<keyword evidence="5 10" id="KW-0658">Purine biosynthesis</keyword>
<keyword evidence="6 10" id="KW-0378">Hydrolase</keyword>
<comment type="caution">
    <text evidence="12">The sequence shown here is derived from an EMBL/GenBank/DDBJ whole genome shotgun (WGS) entry which is preliminary data.</text>
</comment>
<evidence type="ECO:0000256" key="7">
    <source>
        <dbReference type="ARBA" id="ARBA00023268"/>
    </source>
</evidence>
<evidence type="ECO:0000256" key="5">
    <source>
        <dbReference type="ARBA" id="ARBA00022755"/>
    </source>
</evidence>
<comment type="domain">
    <text evidence="10">The IMP cyclohydrolase activity resides in the N-terminal region.</text>
</comment>
<dbReference type="GO" id="GO:0005829">
    <property type="term" value="C:cytosol"/>
    <property type="evidence" value="ECO:0007669"/>
    <property type="project" value="TreeGrafter"/>
</dbReference>
<proteinExistence type="inferred from homology"/>
<evidence type="ECO:0000256" key="3">
    <source>
        <dbReference type="ARBA" id="ARBA00007667"/>
    </source>
</evidence>
<dbReference type="FunFam" id="3.40.50.1380:FF:000001">
    <property type="entry name" value="Bifunctional purine biosynthesis protein PurH"/>
    <property type="match status" value="1"/>
</dbReference>
<dbReference type="Proteomes" id="UP000272015">
    <property type="component" value="Unassembled WGS sequence"/>
</dbReference>
<evidence type="ECO:0000256" key="8">
    <source>
        <dbReference type="ARBA" id="ARBA00050488"/>
    </source>
</evidence>
<dbReference type="Pfam" id="PF02142">
    <property type="entry name" value="MGS"/>
    <property type="match status" value="1"/>
</dbReference>